<dbReference type="Proteomes" id="UP000821845">
    <property type="component" value="Chromosome 2"/>
</dbReference>
<dbReference type="EMBL" id="CM023482">
    <property type="protein sequence ID" value="KAH6939242.1"/>
    <property type="molecule type" value="Genomic_DNA"/>
</dbReference>
<evidence type="ECO:0000313" key="1">
    <source>
        <dbReference type="EMBL" id="KAH6939242.1"/>
    </source>
</evidence>
<accession>A0ACB7SVK1</accession>
<reference evidence="1" key="1">
    <citation type="submission" date="2020-05" db="EMBL/GenBank/DDBJ databases">
        <title>Large-scale comparative analyses of tick genomes elucidate their genetic diversity and vector capacities.</title>
        <authorList>
            <person name="Jia N."/>
            <person name="Wang J."/>
            <person name="Shi W."/>
            <person name="Du L."/>
            <person name="Sun Y."/>
            <person name="Zhan W."/>
            <person name="Jiang J."/>
            <person name="Wang Q."/>
            <person name="Zhang B."/>
            <person name="Ji P."/>
            <person name="Sakyi L.B."/>
            <person name="Cui X."/>
            <person name="Yuan T."/>
            <person name="Jiang B."/>
            <person name="Yang W."/>
            <person name="Lam T.T.-Y."/>
            <person name="Chang Q."/>
            <person name="Ding S."/>
            <person name="Wang X."/>
            <person name="Zhu J."/>
            <person name="Ruan X."/>
            <person name="Zhao L."/>
            <person name="Wei J."/>
            <person name="Que T."/>
            <person name="Du C."/>
            <person name="Cheng J."/>
            <person name="Dai P."/>
            <person name="Han X."/>
            <person name="Huang E."/>
            <person name="Gao Y."/>
            <person name="Liu J."/>
            <person name="Shao H."/>
            <person name="Ye R."/>
            <person name="Li L."/>
            <person name="Wei W."/>
            <person name="Wang X."/>
            <person name="Wang C."/>
            <person name="Yang T."/>
            <person name="Huo Q."/>
            <person name="Li W."/>
            <person name="Guo W."/>
            <person name="Chen H."/>
            <person name="Zhou L."/>
            <person name="Ni X."/>
            <person name="Tian J."/>
            <person name="Zhou Y."/>
            <person name="Sheng Y."/>
            <person name="Liu T."/>
            <person name="Pan Y."/>
            <person name="Xia L."/>
            <person name="Li J."/>
            <person name="Zhao F."/>
            <person name="Cao W."/>
        </authorList>
    </citation>
    <scope>NUCLEOTIDE SEQUENCE</scope>
    <source>
        <strain evidence="1">Hyas-2018</strain>
    </source>
</reference>
<proteinExistence type="predicted"/>
<keyword evidence="2" id="KW-1185">Reference proteome</keyword>
<gene>
    <name evidence="1" type="ORF">HPB50_016566</name>
</gene>
<organism evidence="1 2">
    <name type="scientific">Hyalomma asiaticum</name>
    <name type="common">Tick</name>
    <dbReference type="NCBI Taxonomy" id="266040"/>
    <lineage>
        <taxon>Eukaryota</taxon>
        <taxon>Metazoa</taxon>
        <taxon>Ecdysozoa</taxon>
        <taxon>Arthropoda</taxon>
        <taxon>Chelicerata</taxon>
        <taxon>Arachnida</taxon>
        <taxon>Acari</taxon>
        <taxon>Parasitiformes</taxon>
        <taxon>Ixodida</taxon>
        <taxon>Ixodoidea</taxon>
        <taxon>Ixodidae</taxon>
        <taxon>Hyalomminae</taxon>
        <taxon>Hyalomma</taxon>
    </lineage>
</organism>
<evidence type="ECO:0000313" key="2">
    <source>
        <dbReference type="Proteomes" id="UP000821845"/>
    </source>
</evidence>
<name>A0ACB7SVK1_HYAAI</name>
<protein>
    <submittedName>
        <fullName evidence="1">Uncharacterized protein</fullName>
    </submittedName>
</protein>
<sequence length="260" mass="27786">MCIQRNRCGLCKPIAAIMGAVVRLLFSAVAISMVLGAAAFPGLCIPVDYCDATCVAGYDTAGCEICVCPPCLPCPTDCYDPAPGCPVCAPIQDCFQWPLGFAFSRRISYNATSSKSALFSSAPHSYLLAFYPAERGALETAILWQTVWQLNTAAQLVANTWFLDRGGRRGAGPDRVPYAPALGENTSTQLVAEQAKEQAAAEVTIAFCQSRLFSSRLAVVPRKKRNGRRTSSLRVSIAAASTKCPPTGPWIQQGGPRATR</sequence>
<comment type="caution">
    <text evidence="1">The sequence shown here is derived from an EMBL/GenBank/DDBJ whole genome shotgun (WGS) entry which is preliminary data.</text>
</comment>